<dbReference type="EMBL" id="CP036266">
    <property type="protein sequence ID" value="QDT23836.1"/>
    <property type="molecule type" value="Genomic_DNA"/>
</dbReference>
<dbReference type="OrthoDB" id="208408at2"/>
<reference evidence="2 3" key="1">
    <citation type="submission" date="2019-02" db="EMBL/GenBank/DDBJ databases">
        <title>Deep-cultivation of Planctomycetes and their phenomic and genomic characterization uncovers novel biology.</title>
        <authorList>
            <person name="Wiegand S."/>
            <person name="Jogler M."/>
            <person name="Boedeker C."/>
            <person name="Pinto D."/>
            <person name="Vollmers J."/>
            <person name="Rivas-Marin E."/>
            <person name="Kohn T."/>
            <person name="Peeters S.H."/>
            <person name="Heuer A."/>
            <person name="Rast P."/>
            <person name="Oberbeckmann S."/>
            <person name="Bunk B."/>
            <person name="Jeske O."/>
            <person name="Meyerdierks A."/>
            <person name="Storesund J.E."/>
            <person name="Kallscheuer N."/>
            <person name="Luecker S."/>
            <person name="Lage O.M."/>
            <person name="Pohl T."/>
            <person name="Merkel B.J."/>
            <person name="Hornburger P."/>
            <person name="Mueller R.-W."/>
            <person name="Bruemmer F."/>
            <person name="Labrenz M."/>
            <person name="Spormann A.M."/>
            <person name="Op den Camp H."/>
            <person name="Overmann J."/>
            <person name="Amann R."/>
            <person name="Jetten M.S.M."/>
            <person name="Mascher T."/>
            <person name="Medema M.H."/>
            <person name="Devos D.P."/>
            <person name="Kaster A.-K."/>
            <person name="Ovreas L."/>
            <person name="Rohde M."/>
            <person name="Galperin M.Y."/>
            <person name="Jogler C."/>
        </authorList>
    </citation>
    <scope>NUCLEOTIDE SEQUENCE [LARGE SCALE GENOMIC DNA]</scope>
    <source>
        <strain evidence="2 3">HG66A1</strain>
    </source>
</reference>
<evidence type="ECO:0000313" key="2">
    <source>
        <dbReference type="EMBL" id="QDT23836.1"/>
    </source>
</evidence>
<feature type="compositionally biased region" description="Basic and acidic residues" evidence="1">
    <location>
        <begin position="331"/>
        <end position="342"/>
    </location>
</feature>
<accession>A0A517PWS7</accession>
<protein>
    <recommendedName>
        <fullName evidence="4">Prepilin-type N-terminal cleavage/methylation domain-containing protein</fullName>
    </recommendedName>
</protein>
<feature type="region of interest" description="Disordered" evidence="1">
    <location>
        <begin position="324"/>
        <end position="348"/>
    </location>
</feature>
<name>A0A517PWS7_9PLAN</name>
<dbReference type="AlphaFoldDB" id="A0A517PWS7"/>
<sequence>MKKLRFNTGKLYMKTSSKPGRQGVTLMEVLMSVMIMSIGVVSLASLFPISILRGVQATQLTNSTVLRYNAEALIDSLPQRLLFDPDGTLEANGHVRHQRANRKYVVDPWGAYYANLDGTGLEDNFGNDGSNNPAMFVRRFDAGLTTQLPLINYFSLSDSWTLLFEGVPTGINTALDTISIDANDILSGANPSGILSLTELQTLLNSTVGNGRLIIYDTTGKQMQVRAVSGSSINATTGEVSLGTPLPDNGLYNGISKIRFEILEQRYTYLLTVRRSIATDIAAVDVVVFFRRNFTPEYEAIHQTENFVAEWLPGDDMGWGFAGVDDDGDKDDGGATDEKEGEAGWPGSDDYRRRRFRLRYNTSVEKPLLKKGGYVFDVINAHWYRIQKIENETAVTAEITLDQPILQSINPTADGTPTAGLIIMPNVVQVYPLGNKTR</sequence>
<keyword evidence="3" id="KW-1185">Reference proteome</keyword>
<evidence type="ECO:0000313" key="3">
    <source>
        <dbReference type="Proteomes" id="UP000320421"/>
    </source>
</evidence>
<evidence type="ECO:0008006" key="4">
    <source>
        <dbReference type="Google" id="ProtNLM"/>
    </source>
</evidence>
<proteinExistence type="predicted"/>
<dbReference type="Proteomes" id="UP000320421">
    <property type="component" value="Chromosome"/>
</dbReference>
<evidence type="ECO:0000256" key="1">
    <source>
        <dbReference type="SAM" id="MobiDB-lite"/>
    </source>
</evidence>
<organism evidence="2 3">
    <name type="scientific">Gimesia chilikensis</name>
    <dbReference type="NCBI Taxonomy" id="2605989"/>
    <lineage>
        <taxon>Bacteria</taxon>
        <taxon>Pseudomonadati</taxon>
        <taxon>Planctomycetota</taxon>
        <taxon>Planctomycetia</taxon>
        <taxon>Planctomycetales</taxon>
        <taxon>Planctomycetaceae</taxon>
        <taxon>Gimesia</taxon>
    </lineage>
</organism>
<gene>
    <name evidence="2" type="ORF">HG66A1_56610</name>
</gene>
<dbReference type="RefSeq" id="WP_145191819.1">
    <property type="nucleotide sequence ID" value="NZ_CP036266.1"/>
</dbReference>